<dbReference type="SMART" id="SM00858">
    <property type="entry name" value="SAF"/>
    <property type="match status" value="1"/>
</dbReference>
<dbReference type="RefSeq" id="WP_145690154.1">
    <property type="nucleotide sequence ID" value="NZ_VITH01000021.1"/>
</dbReference>
<gene>
    <name evidence="2" type="ORF">FBZ83_1215</name>
</gene>
<protein>
    <submittedName>
        <fullName evidence="2">Pilus assembly protein CpaB</fullName>
    </submittedName>
</protein>
<accession>A0A560BTJ9</accession>
<dbReference type="Pfam" id="PF08666">
    <property type="entry name" value="SAF"/>
    <property type="match status" value="1"/>
</dbReference>
<proteinExistence type="predicted"/>
<evidence type="ECO:0000313" key="2">
    <source>
        <dbReference type="EMBL" id="TWA75940.1"/>
    </source>
</evidence>
<dbReference type="InterPro" id="IPR013974">
    <property type="entry name" value="SAF"/>
</dbReference>
<evidence type="ECO:0000313" key="3">
    <source>
        <dbReference type="Proteomes" id="UP000318529"/>
    </source>
</evidence>
<dbReference type="Pfam" id="PF16976">
    <property type="entry name" value="RcpC"/>
    <property type="match status" value="1"/>
</dbReference>
<dbReference type="NCBIfam" id="TIGR03177">
    <property type="entry name" value="pilus_cpaB"/>
    <property type="match status" value="1"/>
</dbReference>
<reference evidence="2 3" key="1">
    <citation type="submission" date="2019-06" db="EMBL/GenBank/DDBJ databases">
        <title>Genomic Encyclopedia of Type Strains, Phase IV (KMG-V): Genome sequencing to study the core and pangenomes of soil and plant-associated prokaryotes.</title>
        <authorList>
            <person name="Whitman W."/>
        </authorList>
    </citation>
    <scope>NUCLEOTIDE SEQUENCE [LARGE SCALE GENOMIC DNA]</scope>
    <source>
        <strain evidence="2 3">BR 11650</strain>
    </source>
</reference>
<evidence type="ECO:0000259" key="1">
    <source>
        <dbReference type="SMART" id="SM00858"/>
    </source>
</evidence>
<comment type="caution">
    <text evidence="2">The sequence shown here is derived from an EMBL/GenBank/DDBJ whole genome shotgun (WGS) entry which is preliminary data.</text>
</comment>
<sequence>MAPRTILLSLAALALFGSGAILLALPGTQPPPPVVAAPAPPALAKLRVAAHDLAPGTFIQDSDVRWQDWPQSAVLEEHVLSGSDKDPSIGAMVRHRIAAGEPLMRSRLIAPGERGFLAAVLSPGMRAISVAVTEVSGAAGLISPGDLVDLILTQALPNEQDNPARRLVGETVLERVRVIAVDQRVEEAAKDRTNAGNGRKVATTVTLEVGARQAEKVAVAAELGHLTLSLHSIAPAGEAVAPTAAEPVWASDVSAALTGPSGDRKTNERPRLAVIRGTELVRQSY</sequence>
<dbReference type="InterPro" id="IPR017592">
    <property type="entry name" value="Pilus_assmbl_Flp-typ_CpaB"/>
</dbReference>
<dbReference type="CDD" id="cd11614">
    <property type="entry name" value="SAF_CpaB_FlgA_like"/>
    <property type="match status" value="1"/>
</dbReference>
<name>A0A560BTJ9_AZOBR</name>
<dbReference type="Proteomes" id="UP000318529">
    <property type="component" value="Unassembled WGS sequence"/>
</dbReference>
<organism evidence="2 3">
    <name type="scientific">Azospirillum brasilense</name>
    <dbReference type="NCBI Taxonomy" id="192"/>
    <lineage>
        <taxon>Bacteria</taxon>
        <taxon>Pseudomonadati</taxon>
        <taxon>Pseudomonadota</taxon>
        <taxon>Alphaproteobacteria</taxon>
        <taxon>Rhodospirillales</taxon>
        <taxon>Azospirillaceae</taxon>
        <taxon>Azospirillum</taxon>
    </lineage>
</organism>
<dbReference type="InterPro" id="IPR031571">
    <property type="entry name" value="RcpC_dom"/>
</dbReference>
<feature type="domain" description="SAF" evidence="1">
    <location>
        <begin position="44"/>
        <end position="109"/>
    </location>
</feature>
<dbReference type="AlphaFoldDB" id="A0A560BTJ9"/>
<dbReference type="EMBL" id="VITH01000021">
    <property type="protein sequence ID" value="TWA75940.1"/>
    <property type="molecule type" value="Genomic_DNA"/>
</dbReference>